<proteinExistence type="predicted"/>
<feature type="domain" description="NurA" evidence="1">
    <location>
        <begin position="61"/>
        <end position="365"/>
    </location>
</feature>
<comment type="caution">
    <text evidence="2">The sequence shown here is derived from an EMBL/GenBank/DDBJ whole genome shotgun (WGS) entry which is preliminary data.</text>
</comment>
<evidence type="ECO:0000313" key="2">
    <source>
        <dbReference type="EMBL" id="HGQ73996.1"/>
    </source>
</evidence>
<accession>A0A7C4JLF5</accession>
<reference evidence="2" key="1">
    <citation type="journal article" date="2020" name="mSystems">
        <title>Genome- and Community-Level Interaction Insights into Carbon Utilization and Element Cycling Functions of Hydrothermarchaeota in Hydrothermal Sediment.</title>
        <authorList>
            <person name="Zhou Z."/>
            <person name="Liu Y."/>
            <person name="Xu W."/>
            <person name="Pan J."/>
            <person name="Luo Z.H."/>
            <person name="Li M."/>
        </authorList>
    </citation>
    <scope>NUCLEOTIDE SEQUENCE [LARGE SCALE GENOMIC DNA]</scope>
    <source>
        <strain evidence="2">SpSt-648</strain>
    </source>
</reference>
<dbReference type="AlphaFoldDB" id="A0A7C4JLF5"/>
<gene>
    <name evidence="2" type="ORF">ENU20_02840</name>
</gene>
<sequence length="392" mass="44653">MLKKAIEAIRSLEKRYATKPREAINVTIEVGDFEENTGFSEIDYRSIGVKHIDISSVKRNTFIYGLDSSSRVVDTPYSFIAVGASTVLNRFNGFTIDYPDINDIYGEESKRFFTLFIPEFEAGDEELDVLENMNIVTKNPAGYRYKPGYNKSIALDEFRLMLENALLREVLVRDCFKDATLLLDGPLYIVPQYVNIGLKEMGNEVVKAYIDAWITLVSERLNILEKLFVEKNVISIGIVKRINKSNILSKTDPLGISKSCLNDYTYLSTYIERTSRTLNVKPLSIGPLIYRQTILEKTLPLKKAIYIAVPKTLYSGGYRSYCFFRIESFEYVGEEEILNPILYDSVLTGTTMPLTILIADNRVKKITSCLVNYTKAILEYPVETTLQYISIS</sequence>
<name>A0A7C4JLF5_STAMA</name>
<evidence type="ECO:0000259" key="1">
    <source>
        <dbReference type="SMART" id="SM00933"/>
    </source>
</evidence>
<protein>
    <submittedName>
        <fullName evidence="2">DNA double-strand break repair nuclease NurA</fullName>
    </submittedName>
</protein>
<dbReference type="Pfam" id="PF09376">
    <property type="entry name" value="NurA"/>
    <property type="match status" value="1"/>
</dbReference>
<dbReference type="EMBL" id="DTBP01000017">
    <property type="protein sequence ID" value="HGQ73996.1"/>
    <property type="molecule type" value="Genomic_DNA"/>
</dbReference>
<dbReference type="InterPro" id="IPR018977">
    <property type="entry name" value="NurA_domain"/>
</dbReference>
<organism evidence="2">
    <name type="scientific">Staphylothermus marinus</name>
    <dbReference type="NCBI Taxonomy" id="2280"/>
    <lineage>
        <taxon>Archaea</taxon>
        <taxon>Thermoproteota</taxon>
        <taxon>Thermoprotei</taxon>
        <taxon>Desulfurococcales</taxon>
        <taxon>Desulfurococcaceae</taxon>
        <taxon>Staphylothermus</taxon>
    </lineage>
</organism>
<dbReference type="SMART" id="SM00933">
    <property type="entry name" value="NurA"/>
    <property type="match status" value="1"/>
</dbReference>